<keyword evidence="1" id="KW-0472">Membrane</keyword>
<reference evidence="2 3" key="1">
    <citation type="submission" date="2016-05" db="EMBL/GenBank/DDBJ databases">
        <authorList>
            <person name="Lee J.-Y."/>
            <person name="Kim E.B."/>
            <person name="Choi Y.-J."/>
        </authorList>
    </citation>
    <scope>NUCLEOTIDE SEQUENCE [LARGE SCALE GENOMIC DNA]</scope>
    <source>
        <strain evidence="2 3">KLA006</strain>
    </source>
</reference>
<keyword evidence="1" id="KW-1133">Transmembrane helix</keyword>
<evidence type="ECO:0000313" key="3">
    <source>
        <dbReference type="Proteomes" id="UP000218139"/>
    </source>
</evidence>
<proteinExistence type="predicted"/>
<organism evidence="2 3">
    <name type="scientific">Ligilactobacillus salivarius</name>
    <dbReference type="NCBI Taxonomy" id="1624"/>
    <lineage>
        <taxon>Bacteria</taxon>
        <taxon>Bacillati</taxon>
        <taxon>Bacillota</taxon>
        <taxon>Bacilli</taxon>
        <taxon>Lactobacillales</taxon>
        <taxon>Lactobacillaceae</taxon>
        <taxon>Ligilactobacillus</taxon>
    </lineage>
</organism>
<sequence>MITYTLNIAQYIILIALSIITGYILNEIVRAIKNGDFFD</sequence>
<evidence type="ECO:0000313" key="2">
    <source>
        <dbReference type="EMBL" id="PAY47029.1"/>
    </source>
</evidence>
<protein>
    <submittedName>
        <fullName evidence="2">Uncharacterized protein</fullName>
    </submittedName>
</protein>
<dbReference type="Proteomes" id="UP000218139">
    <property type="component" value="Unassembled WGS sequence"/>
</dbReference>
<keyword evidence="1" id="KW-0812">Transmembrane</keyword>
<comment type="caution">
    <text evidence="2">The sequence shown here is derived from an EMBL/GenBank/DDBJ whole genome shotgun (WGS) entry which is preliminary data.</text>
</comment>
<gene>
    <name evidence="2" type="ORF">A8C52_06955</name>
</gene>
<dbReference type="AlphaFoldDB" id="A0A9X6S502"/>
<name>A0A9X6S502_9LACO</name>
<evidence type="ECO:0000256" key="1">
    <source>
        <dbReference type="SAM" id="Phobius"/>
    </source>
</evidence>
<feature type="transmembrane region" description="Helical" evidence="1">
    <location>
        <begin position="6"/>
        <end position="25"/>
    </location>
</feature>
<dbReference type="EMBL" id="LXZO01000083">
    <property type="protein sequence ID" value="PAY47029.1"/>
    <property type="molecule type" value="Genomic_DNA"/>
</dbReference>
<accession>A0A9X6S502</accession>